<dbReference type="InterPro" id="IPR009643">
    <property type="entry name" value="HS1-bd"/>
</dbReference>
<organism evidence="8">
    <name type="scientific">Octopus vulgaris</name>
    <name type="common">Common octopus</name>
    <dbReference type="NCBI Taxonomy" id="6645"/>
    <lineage>
        <taxon>Eukaryota</taxon>
        <taxon>Metazoa</taxon>
        <taxon>Spiralia</taxon>
        <taxon>Lophotrochozoa</taxon>
        <taxon>Mollusca</taxon>
        <taxon>Cephalopoda</taxon>
        <taxon>Coleoidea</taxon>
        <taxon>Octopodiformes</taxon>
        <taxon>Octopoda</taxon>
        <taxon>Incirrata</taxon>
        <taxon>Octopodidae</taxon>
        <taxon>Octopus</taxon>
    </lineage>
</organism>
<protein>
    <recommendedName>
        <fullName evidence="6">Heat shock factor-binding protein 1</fullName>
    </recommendedName>
</protein>
<proteinExistence type="evidence at transcript level"/>
<evidence type="ECO:0000256" key="3">
    <source>
        <dbReference type="ARBA" id="ARBA00023242"/>
    </source>
</evidence>
<dbReference type="GO" id="GO:0005829">
    <property type="term" value="C:cytosol"/>
    <property type="evidence" value="ECO:0007669"/>
    <property type="project" value="TreeGrafter"/>
</dbReference>
<evidence type="ECO:0000313" key="8">
    <source>
        <dbReference type="EMBL" id="AGZ63439.1"/>
    </source>
</evidence>
<dbReference type="Pfam" id="PF06825">
    <property type="entry name" value="HSBP1"/>
    <property type="match status" value="1"/>
</dbReference>
<name>U5XLH6_OCTVU</name>
<dbReference type="GO" id="GO:0070370">
    <property type="term" value="P:cellular heat acclimation"/>
    <property type="evidence" value="ECO:0007669"/>
    <property type="project" value="TreeGrafter"/>
</dbReference>
<dbReference type="Gene3D" id="1.20.5.430">
    <property type="match status" value="1"/>
</dbReference>
<evidence type="ECO:0000256" key="6">
    <source>
        <dbReference type="ARBA" id="ARBA00039223"/>
    </source>
</evidence>
<keyword evidence="7" id="KW-0175">Coiled coil</keyword>
<dbReference type="PANTHER" id="PTHR19424:SF0">
    <property type="entry name" value="HEAT SHOCK FACTOR BINDING PROTEIN 1"/>
    <property type="match status" value="1"/>
</dbReference>
<comment type="similarity">
    <text evidence="2">Belongs to the HSBP1 family.</text>
</comment>
<reference evidence="8" key="1">
    <citation type="submission" date="2013-06" db="EMBL/GenBank/DDBJ databases">
        <authorList>
            <person name="Hong J.N."/>
            <person name="Su Y.Q."/>
            <person name="Sun T.T."/>
            <person name="Wang J."/>
        </authorList>
    </citation>
    <scope>NUCLEOTIDE SEQUENCE</scope>
</reference>
<accession>U5XLH6</accession>
<keyword evidence="3" id="KW-0539">Nucleus</keyword>
<comment type="subunit">
    <text evidence="5">Homohexamer. Associates with heptad repeats of HSF1 trimers and probably also HSF1 monomers, and with HSP70. Association with HSF1 trimers and HSP70 coincides with attenuation of heat shock response and the conversion of HSF1 trimer to monomer.</text>
</comment>
<evidence type="ECO:0000256" key="1">
    <source>
        <dbReference type="ARBA" id="ARBA00004123"/>
    </source>
</evidence>
<keyword evidence="8" id="KW-0346">Stress response</keyword>
<evidence type="ECO:0000256" key="5">
    <source>
        <dbReference type="ARBA" id="ARBA00038772"/>
    </source>
</evidence>
<comment type="subcellular location">
    <subcellularLocation>
        <location evidence="1">Nucleus</location>
    </subcellularLocation>
</comment>
<evidence type="ECO:0000256" key="4">
    <source>
        <dbReference type="ARBA" id="ARBA00037689"/>
    </source>
</evidence>
<dbReference type="PANTHER" id="PTHR19424">
    <property type="entry name" value="HEAT SHOCK FACTOR BINDING PROTEIN 1"/>
    <property type="match status" value="1"/>
</dbReference>
<feature type="coiled-coil region" evidence="7">
    <location>
        <begin position="56"/>
        <end position="83"/>
    </location>
</feature>
<evidence type="ECO:0000256" key="2">
    <source>
        <dbReference type="ARBA" id="ARBA00006349"/>
    </source>
</evidence>
<sequence>MADVSSDYIASSTVFASDGNNSANAATSSDPKNVQDLTNYVQLILQQMQDKFQEMSDKITGRMDEMAKRIDDLEKNIATIMTDAGLDNIE</sequence>
<dbReference type="FunFam" id="1.20.5.430:FF:000002">
    <property type="entry name" value="Heat shock factor-binding protein 1"/>
    <property type="match status" value="1"/>
</dbReference>
<dbReference type="GO" id="GO:0005634">
    <property type="term" value="C:nucleus"/>
    <property type="evidence" value="ECO:0007669"/>
    <property type="project" value="UniProtKB-SubCell"/>
</dbReference>
<dbReference type="EMBL" id="KF233997">
    <property type="protein sequence ID" value="AGZ63439.1"/>
    <property type="molecule type" value="mRNA"/>
</dbReference>
<dbReference type="GO" id="GO:0003714">
    <property type="term" value="F:transcription corepressor activity"/>
    <property type="evidence" value="ECO:0007669"/>
    <property type="project" value="InterPro"/>
</dbReference>
<comment type="function">
    <text evidence="4">Negative regulator of the heat shock response. Negatively affects HSF1 DNA-binding activity. May have a role in the suppression of the activation of the stress response during the aging process.</text>
</comment>
<dbReference type="AlphaFoldDB" id="U5XLH6"/>
<evidence type="ECO:0000256" key="7">
    <source>
        <dbReference type="SAM" id="Coils"/>
    </source>
</evidence>